<name>A0A4R7HZ00_9ACTN</name>
<feature type="region of interest" description="Disordered" evidence="1">
    <location>
        <begin position="34"/>
        <end position="71"/>
    </location>
</feature>
<keyword evidence="3" id="KW-1185">Reference proteome</keyword>
<dbReference type="SUPFAM" id="SSF52833">
    <property type="entry name" value="Thioredoxin-like"/>
    <property type="match status" value="1"/>
</dbReference>
<evidence type="ECO:0000256" key="1">
    <source>
        <dbReference type="SAM" id="MobiDB-lite"/>
    </source>
</evidence>
<dbReference type="Proteomes" id="UP000294558">
    <property type="component" value="Unassembled WGS sequence"/>
</dbReference>
<dbReference type="Gene3D" id="3.40.30.10">
    <property type="entry name" value="Glutaredoxin"/>
    <property type="match status" value="1"/>
</dbReference>
<protein>
    <recommendedName>
        <fullName evidence="4">AhpC/TSA family protein</fullName>
    </recommendedName>
</protein>
<reference evidence="2 3" key="1">
    <citation type="submission" date="2019-03" db="EMBL/GenBank/DDBJ databases">
        <title>Sequencing the genomes of 1000 actinobacteria strains.</title>
        <authorList>
            <person name="Klenk H.-P."/>
        </authorList>
    </citation>
    <scope>NUCLEOTIDE SEQUENCE [LARGE SCALE GENOMIC DNA]</scope>
    <source>
        <strain evidence="2 3">DSM 18936</strain>
    </source>
</reference>
<gene>
    <name evidence="2" type="ORF">BDK89_1612</name>
</gene>
<accession>A0A4R7HZ00</accession>
<dbReference type="EMBL" id="SOAU01000001">
    <property type="protein sequence ID" value="TDT16030.1"/>
    <property type="molecule type" value="Genomic_DNA"/>
</dbReference>
<dbReference type="AlphaFoldDB" id="A0A4R7HZ00"/>
<evidence type="ECO:0008006" key="4">
    <source>
        <dbReference type="Google" id="ProtNLM"/>
    </source>
</evidence>
<evidence type="ECO:0000313" key="2">
    <source>
        <dbReference type="EMBL" id="TDT16030.1"/>
    </source>
</evidence>
<dbReference type="InterPro" id="IPR036249">
    <property type="entry name" value="Thioredoxin-like_sf"/>
</dbReference>
<dbReference type="RefSeq" id="WP_133868432.1">
    <property type="nucleotide sequence ID" value="NZ_SOAU01000001.1"/>
</dbReference>
<organism evidence="2 3">
    <name type="scientific">Ilumatobacter fluminis</name>
    <dbReference type="NCBI Taxonomy" id="467091"/>
    <lineage>
        <taxon>Bacteria</taxon>
        <taxon>Bacillati</taxon>
        <taxon>Actinomycetota</taxon>
        <taxon>Acidimicrobiia</taxon>
        <taxon>Acidimicrobiales</taxon>
        <taxon>Ilumatobacteraceae</taxon>
        <taxon>Ilumatobacter</taxon>
    </lineage>
</organism>
<dbReference type="PROSITE" id="PS51257">
    <property type="entry name" value="PROKAR_LIPOPROTEIN"/>
    <property type="match status" value="1"/>
</dbReference>
<comment type="caution">
    <text evidence="2">The sequence shown here is derived from an EMBL/GenBank/DDBJ whole genome shotgun (WGS) entry which is preliminary data.</text>
</comment>
<proteinExistence type="predicted"/>
<dbReference type="OrthoDB" id="9790194at2"/>
<evidence type="ECO:0000313" key="3">
    <source>
        <dbReference type="Proteomes" id="UP000294558"/>
    </source>
</evidence>
<sequence>MRRRAALLVAGLGFVALTGCGAVKGERVLVDEDGSSFSSDDVAARPVDEVSANGASGDPATADSIDTGDSGSTVTTAALMPVVEIAETEPVPAAFAFSATSLDGEVLEGAELFERAPAIMTFVRADCDYSEDEVPKIVEAAERHPDVTFVVVASGETGPDAPWLSGIAAGRDNVVVVDDRDDSLWYRFAITATPSNVLVDDAGLMRSSYGALAESGLDRASVAVVAGFA</sequence>